<evidence type="ECO:0000256" key="1">
    <source>
        <dbReference type="ARBA" id="ARBA00004141"/>
    </source>
</evidence>
<feature type="region of interest" description="Disordered" evidence="6">
    <location>
        <begin position="1"/>
        <end position="32"/>
    </location>
</feature>
<evidence type="ECO:0000256" key="7">
    <source>
        <dbReference type="SAM" id="Phobius"/>
    </source>
</evidence>
<feature type="transmembrane region" description="Helical" evidence="7">
    <location>
        <begin position="119"/>
        <end position="136"/>
    </location>
</feature>
<dbReference type="AlphaFoldDB" id="A0A1U7CKK8"/>
<dbReference type="KEGG" id="pbor:BSF38_00836"/>
<protein>
    <submittedName>
        <fullName evidence="9">Cytochrome c biogenesis protein Ccs1</fullName>
    </submittedName>
</protein>
<dbReference type="InterPro" id="IPR023494">
    <property type="entry name" value="Cyt_c_bgen_Ccs1/CcsB/ResB"/>
</dbReference>
<feature type="domain" description="ResB-like" evidence="8">
    <location>
        <begin position="583"/>
        <end position="647"/>
    </location>
</feature>
<evidence type="ECO:0000256" key="6">
    <source>
        <dbReference type="SAM" id="MobiDB-lite"/>
    </source>
</evidence>
<keyword evidence="2 7" id="KW-0812">Transmembrane</keyword>
<dbReference type="OrthoDB" id="219959at2"/>
<evidence type="ECO:0000313" key="10">
    <source>
        <dbReference type="Proteomes" id="UP000186309"/>
    </source>
</evidence>
<keyword evidence="4 7" id="KW-1133">Transmembrane helix</keyword>
<dbReference type="GO" id="GO:0017004">
    <property type="term" value="P:cytochrome complex assembly"/>
    <property type="evidence" value="ECO:0007669"/>
    <property type="project" value="UniProtKB-KW"/>
</dbReference>
<dbReference type="GO" id="GO:0016020">
    <property type="term" value="C:membrane"/>
    <property type="evidence" value="ECO:0007669"/>
    <property type="project" value="UniProtKB-SubCell"/>
</dbReference>
<keyword evidence="5 7" id="KW-0472">Membrane</keyword>
<feature type="transmembrane region" description="Helical" evidence="7">
    <location>
        <begin position="83"/>
        <end position="107"/>
    </location>
</feature>
<dbReference type="Pfam" id="PF05140">
    <property type="entry name" value="ResB"/>
    <property type="match status" value="1"/>
</dbReference>
<reference evidence="10" key="1">
    <citation type="submission" date="2016-12" db="EMBL/GenBank/DDBJ databases">
        <title>Comparative genomics of four Isosphaeraceae planctomycetes: a common pool of plasmids and glycoside hydrolase genes.</title>
        <authorList>
            <person name="Ivanova A."/>
        </authorList>
    </citation>
    <scope>NUCLEOTIDE SEQUENCE [LARGE SCALE GENOMIC DNA]</scope>
    <source>
        <strain evidence="10">PX4</strain>
    </source>
</reference>
<keyword evidence="3" id="KW-0201">Cytochrome c-type biogenesis</keyword>
<dbReference type="STRING" id="1387353.BSF38_00836"/>
<organism evidence="9 10">
    <name type="scientific">Paludisphaera borealis</name>
    <dbReference type="NCBI Taxonomy" id="1387353"/>
    <lineage>
        <taxon>Bacteria</taxon>
        <taxon>Pseudomonadati</taxon>
        <taxon>Planctomycetota</taxon>
        <taxon>Planctomycetia</taxon>
        <taxon>Isosphaerales</taxon>
        <taxon>Isosphaeraceae</taxon>
        <taxon>Paludisphaera</taxon>
    </lineage>
</organism>
<feature type="transmembrane region" description="Helical" evidence="7">
    <location>
        <begin position="53"/>
        <end position="71"/>
    </location>
</feature>
<evidence type="ECO:0000256" key="3">
    <source>
        <dbReference type="ARBA" id="ARBA00022748"/>
    </source>
</evidence>
<evidence type="ECO:0000256" key="4">
    <source>
        <dbReference type="ARBA" id="ARBA00022989"/>
    </source>
</evidence>
<feature type="transmembrane region" description="Helical" evidence="7">
    <location>
        <begin position="676"/>
        <end position="694"/>
    </location>
</feature>
<gene>
    <name evidence="9" type="primary">ccs1</name>
    <name evidence="9" type="ORF">BSF38_00836</name>
</gene>
<evidence type="ECO:0000256" key="5">
    <source>
        <dbReference type="ARBA" id="ARBA00023136"/>
    </source>
</evidence>
<evidence type="ECO:0000256" key="2">
    <source>
        <dbReference type="ARBA" id="ARBA00022692"/>
    </source>
</evidence>
<evidence type="ECO:0000259" key="8">
    <source>
        <dbReference type="Pfam" id="PF05140"/>
    </source>
</evidence>
<feature type="region of interest" description="Disordered" evidence="6">
    <location>
        <begin position="707"/>
        <end position="734"/>
    </location>
</feature>
<dbReference type="PANTHER" id="PTHR31566">
    <property type="entry name" value="CYTOCHROME C BIOGENESIS PROTEIN CCS1, CHLOROPLASTIC"/>
    <property type="match status" value="1"/>
</dbReference>
<dbReference type="RefSeq" id="WP_083712684.1">
    <property type="nucleotide sequence ID" value="NZ_CP019082.1"/>
</dbReference>
<dbReference type="Proteomes" id="UP000186309">
    <property type="component" value="Chromosome"/>
</dbReference>
<dbReference type="EMBL" id="CP019082">
    <property type="protein sequence ID" value="APW59413.1"/>
    <property type="molecule type" value="Genomic_DNA"/>
</dbReference>
<comment type="subcellular location">
    <subcellularLocation>
        <location evidence="1">Membrane</location>
        <topology evidence="1">Multi-pass membrane protein</topology>
    </subcellularLocation>
</comment>
<name>A0A1U7CKK8_9BACT</name>
<evidence type="ECO:0000313" key="9">
    <source>
        <dbReference type="EMBL" id="APW59413.1"/>
    </source>
</evidence>
<feature type="compositionally biased region" description="Pro residues" evidence="6">
    <location>
        <begin position="718"/>
        <end position="728"/>
    </location>
</feature>
<feature type="compositionally biased region" description="Low complexity" evidence="6">
    <location>
        <begin position="8"/>
        <end position="32"/>
    </location>
</feature>
<sequence>MAMASKQAPGSSSSPGGPANANSSARSTSRSSPGGLFVNGITAVYRFLASLKLAVLSLTSLAAALAFATWFESNYGTKAVQDYLYKSAAFAILLAFLATNILCAALIRYPWKKRQTGFVITHIGLLVLIAGSYVHFKSGDEGMVGMLEGEKRSEMLRTDAPVFRVREVDPHGQESSRSYEMPFDAGGPFAWGAGQSRINNIFDLGLNWLSGGRLPSAGPAEDVLSKSGDPFRFAVKQYLPSSAPAMLRVADPAGQPMARVQLQFKAPGMPEPRLATPIEDEQWFKLDRRFYRAAKSDGMPALLTFAYVDKPGLLEDFLKPPLEKSAAGVARFRYADKNGKEKVYDFAVDQPVGTALTLPDSDLNVKLEKLAHFPTAEGGLSRVVGEDSIPIAMFQVRKGEGAEVEHIAMGSMPMFPNVIPRPSADGGKPAEALVSIHLMVPPDLDPKTNGRFGQIDVLAGPDHALYYRVFGRGKEGKVELRSSGPLAQHKWIDAFGAAAGAVMTIGFQVEDYLPAGVEKQIFEPLFLPKGQMEQAMPACLVELTVGDQSKEIWIQRSESLESPSFRPVPFGDRLYEVAYDVDRRPLGFELKLDDFEVGFEPGTEQATKFVSKVRLDDPSTGVRDKPYTISMNEPLTHRGYSFYQMRYSPIVDPRTNQRTGQFQSVFQVGSNPGRPIIYAGCLLVVMGAFVQFYMRAGLFTDGGKREREQAARKAGLPIPEPVVAPKPQPQDEIL</sequence>
<dbReference type="InterPro" id="IPR007816">
    <property type="entry name" value="ResB-like_domain"/>
</dbReference>
<proteinExistence type="predicted"/>
<accession>A0A1U7CKK8</accession>
<keyword evidence="10" id="KW-1185">Reference proteome</keyword>